<dbReference type="PANTHER" id="PTHR23026:SF123">
    <property type="entry name" value="NAD(P)H NITROREDUCTASE RV3131-RELATED"/>
    <property type="match status" value="1"/>
</dbReference>
<dbReference type="Gene3D" id="3.40.109.10">
    <property type="entry name" value="NADH Oxidase"/>
    <property type="match status" value="1"/>
</dbReference>
<keyword evidence="3" id="KW-1185">Reference proteome</keyword>
<name>A0ABX1S874_9PSEU</name>
<sequence length="331" mass="35998">MTRSQAADLSTAVEHALRAPSVHNTQPWRWRITPDTIELHADWDRHLAATDPDRRDLVLSCGAALHHLQVALAALGLAVRVHRLPDPEDSGHLATVEVRPGPGDEAEAALFDSIERRRTERRRMSHRPVPADHLAALVEQAPRFGAVLLPVTDADLRNRLTAALVEAAHEQEDTPGYQAELHLWTHRYADAHDGVPAANVSPAPVGFVGTSPLRRFPRATLTQPAQQPGRGPADDAAELLVVATPGDGQLDRLRAGEATSAVLLAATRLGLACTPLSQALEVDSSRRDVRVHVLRIPEHPQLIIRVGWPADGSAELPATPRRNLRSMLLPN</sequence>
<evidence type="ECO:0000313" key="2">
    <source>
        <dbReference type="EMBL" id="NMH97760.1"/>
    </source>
</evidence>
<dbReference type="PANTHER" id="PTHR23026">
    <property type="entry name" value="NADPH NITROREDUCTASE"/>
    <property type="match status" value="1"/>
</dbReference>
<dbReference type="InterPro" id="IPR050627">
    <property type="entry name" value="Nitroreductase/BluB"/>
</dbReference>
<reference evidence="2 3" key="1">
    <citation type="submission" date="2020-04" db="EMBL/GenBank/DDBJ databases">
        <authorList>
            <person name="Klaysubun C."/>
            <person name="Duangmal K."/>
            <person name="Lipun K."/>
        </authorList>
    </citation>
    <scope>NUCLEOTIDE SEQUENCE [LARGE SCALE GENOMIC DNA]</scope>
    <source>
        <strain evidence="2 3">K10HN5</strain>
    </source>
</reference>
<dbReference type="Proteomes" id="UP000820669">
    <property type="component" value="Unassembled WGS sequence"/>
</dbReference>
<dbReference type="Pfam" id="PF00881">
    <property type="entry name" value="Nitroreductase"/>
    <property type="match status" value="1"/>
</dbReference>
<evidence type="ECO:0000259" key="1">
    <source>
        <dbReference type="Pfam" id="PF00881"/>
    </source>
</evidence>
<feature type="domain" description="Nitroreductase" evidence="1">
    <location>
        <begin position="114"/>
        <end position="308"/>
    </location>
</feature>
<gene>
    <name evidence="2" type="ORF">HF526_10620</name>
</gene>
<protein>
    <submittedName>
        <fullName evidence="2">NAD(P)H nitroreductase</fullName>
    </submittedName>
</protein>
<dbReference type="InterPro" id="IPR029479">
    <property type="entry name" value="Nitroreductase"/>
</dbReference>
<evidence type="ECO:0000313" key="3">
    <source>
        <dbReference type="Proteomes" id="UP000820669"/>
    </source>
</evidence>
<proteinExistence type="predicted"/>
<dbReference type="InterPro" id="IPR000415">
    <property type="entry name" value="Nitroreductase-like"/>
</dbReference>
<accession>A0ABX1S874</accession>
<organism evidence="2 3">
    <name type="scientific">Pseudonocardia acidicola</name>
    <dbReference type="NCBI Taxonomy" id="2724939"/>
    <lineage>
        <taxon>Bacteria</taxon>
        <taxon>Bacillati</taxon>
        <taxon>Actinomycetota</taxon>
        <taxon>Actinomycetes</taxon>
        <taxon>Pseudonocardiales</taxon>
        <taxon>Pseudonocardiaceae</taxon>
        <taxon>Pseudonocardia</taxon>
    </lineage>
</organism>
<dbReference type="EMBL" id="JAAXLA010000015">
    <property type="protein sequence ID" value="NMH97760.1"/>
    <property type="molecule type" value="Genomic_DNA"/>
</dbReference>
<dbReference type="SUPFAM" id="SSF55469">
    <property type="entry name" value="FMN-dependent nitroreductase-like"/>
    <property type="match status" value="2"/>
</dbReference>
<comment type="caution">
    <text evidence="2">The sequence shown here is derived from an EMBL/GenBank/DDBJ whole genome shotgun (WGS) entry which is preliminary data.</text>
</comment>
<dbReference type="NCBIfam" id="NF047509">
    <property type="entry name" value="Rv3131_FMN_oxido"/>
    <property type="match status" value="1"/>
</dbReference>
<dbReference type="RefSeq" id="WP_169381209.1">
    <property type="nucleotide sequence ID" value="NZ_JAAXLA010000015.1"/>
</dbReference>